<feature type="domain" description="DUF5648" evidence="1">
    <location>
        <begin position="8"/>
        <end position="50"/>
    </location>
</feature>
<sequence length="53" mass="5870">MNAHAPQGGDTAVTRLFNPYEKVGTHLYTTKSSEVTMNTKAGWKLDGVIFKTR</sequence>
<accession>A0ABS9VYU7</accession>
<comment type="caution">
    <text evidence="2">The sequence shown here is derived from an EMBL/GenBank/DDBJ whole genome shotgun (WGS) entry which is preliminary data.</text>
</comment>
<reference evidence="2 3" key="2">
    <citation type="journal article" date="2021" name="Syst. Appl. Microbiol.">
        <title>Phylogenetic classification of ten novel species belonging to the genus Bifidobacterium comprising B. phasiani sp. nov., B. pongonis sp. nov., B. saguinibicoloris sp. nov., B. colobi sp. nov., B. simiiventris sp. nov., B. santillanense sp. nov., B. miconis sp. nov., B. amazonense sp. nov., B. pluvialisilvae sp. nov., and B. miconisargentati sp. nov.</title>
        <authorList>
            <person name="Lugli G.A."/>
            <person name="Calvete-Torre I."/>
            <person name="Alessandri G."/>
            <person name="Milani C."/>
            <person name="Turroni F."/>
            <person name="Laiolo P."/>
            <person name="Ossiprandi M.C."/>
            <person name="Margolles A."/>
            <person name="Ruiz L."/>
            <person name="Ventura M."/>
        </authorList>
    </citation>
    <scope>NUCLEOTIDE SEQUENCE [LARGE SCALE GENOMIC DNA]</scope>
    <source>
        <strain evidence="2 3">MA1</strain>
    </source>
</reference>
<protein>
    <recommendedName>
        <fullName evidence="1">DUF5648 domain-containing protein</fullName>
    </recommendedName>
</protein>
<reference evidence="2 3" key="1">
    <citation type="journal article" date="2021" name="Environ. Microbiol.">
        <title>Genetic insights into the dark matter of the mammalian gut microbiota through targeted genome reconstruction.</title>
        <authorList>
            <person name="Lugli G.A."/>
            <person name="Alessandri G."/>
            <person name="Milani C."/>
            <person name="Viappiani A."/>
            <person name="Fontana F."/>
            <person name="Tarracchini C."/>
            <person name="Mancabelli L."/>
            <person name="Argentini C."/>
            <person name="Ruiz L."/>
            <person name="Margolles A."/>
            <person name="van Sinderen D."/>
            <person name="Turroni F."/>
            <person name="Ventura M."/>
        </authorList>
    </citation>
    <scope>NUCLEOTIDE SEQUENCE [LARGE SCALE GENOMIC DNA]</scope>
    <source>
        <strain evidence="2 3">MA1</strain>
    </source>
</reference>
<evidence type="ECO:0000259" key="1">
    <source>
        <dbReference type="Pfam" id="PF18885"/>
    </source>
</evidence>
<evidence type="ECO:0000313" key="2">
    <source>
        <dbReference type="EMBL" id="MCH9277222.1"/>
    </source>
</evidence>
<gene>
    <name evidence="2" type="ORF">JS533_013280</name>
</gene>
<keyword evidence="3" id="KW-1185">Reference proteome</keyword>
<proteinExistence type="predicted"/>
<dbReference type="Proteomes" id="UP000710815">
    <property type="component" value="Unassembled WGS sequence"/>
</dbReference>
<dbReference type="Pfam" id="PF18885">
    <property type="entry name" value="DUF5648"/>
    <property type="match status" value="1"/>
</dbReference>
<dbReference type="RefSeq" id="WP_241515262.1">
    <property type="nucleotide sequence ID" value="NZ_JAFEJT020000100.1"/>
</dbReference>
<organism evidence="2 3">
    <name type="scientific">Bifidobacterium amazonense</name>
    <dbReference type="NCBI Taxonomy" id="2809027"/>
    <lineage>
        <taxon>Bacteria</taxon>
        <taxon>Bacillati</taxon>
        <taxon>Actinomycetota</taxon>
        <taxon>Actinomycetes</taxon>
        <taxon>Bifidobacteriales</taxon>
        <taxon>Bifidobacteriaceae</taxon>
        <taxon>Bifidobacterium</taxon>
    </lineage>
</organism>
<evidence type="ECO:0000313" key="3">
    <source>
        <dbReference type="Proteomes" id="UP000710815"/>
    </source>
</evidence>
<name>A0ABS9VYU7_9BIFI</name>
<dbReference type="InterPro" id="IPR043708">
    <property type="entry name" value="DUF5648"/>
</dbReference>
<dbReference type="EMBL" id="JAFEJT020000100">
    <property type="protein sequence ID" value="MCH9277222.1"/>
    <property type="molecule type" value="Genomic_DNA"/>
</dbReference>